<feature type="region of interest" description="Disordered" evidence="1">
    <location>
        <begin position="100"/>
        <end position="131"/>
    </location>
</feature>
<dbReference type="Proteomes" id="UP001347796">
    <property type="component" value="Unassembled WGS sequence"/>
</dbReference>
<comment type="caution">
    <text evidence="2">The sequence shown here is derived from an EMBL/GenBank/DDBJ whole genome shotgun (WGS) entry which is preliminary data.</text>
</comment>
<gene>
    <name evidence="2" type="ORF">SNE40_017173</name>
</gene>
<sequence>MSRHIGRERRLPGHLADFVLEESPSFSDAGGFGTPASVAVGGYVSDENPVRMEPDKAKGLTSTPVGRIDVEELNRTIQKLELQNKLIEKDLLEKRNDFLKQQSQPGGGNSKTGQQSVPSRPQSKILSSAVGDRRSVGVPTLAALQRDSELVERATATRGHIVGVNDIDFLCSNTNYDNGECLLSRSEGNLQSSYTLFYNPDIQNKKAVSGEARAAKDRVKFDVPWPHEYGQTKSVGYSDFDFNFTQLVRGEIFILHNVEKNSMNSGSRMRHLINLLYLVEKFPFLEIKDFHAEVL</sequence>
<reference evidence="2 3" key="1">
    <citation type="submission" date="2024-01" db="EMBL/GenBank/DDBJ databases">
        <title>The genome of the rayed Mediterranean limpet Patella caerulea (Linnaeus, 1758).</title>
        <authorList>
            <person name="Anh-Thu Weber A."/>
            <person name="Halstead-Nussloch G."/>
        </authorList>
    </citation>
    <scope>NUCLEOTIDE SEQUENCE [LARGE SCALE GENOMIC DNA]</scope>
    <source>
        <strain evidence="2">AATW-2023a</strain>
        <tissue evidence="2">Whole specimen</tissue>
    </source>
</reference>
<dbReference type="EMBL" id="JAZGQO010000011">
    <property type="protein sequence ID" value="KAK6173773.1"/>
    <property type="molecule type" value="Genomic_DNA"/>
</dbReference>
<organism evidence="2 3">
    <name type="scientific">Patella caerulea</name>
    <name type="common">Rayed Mediterranean limpet</name>
    <dbReference type="NCBI Taxonomy" id="87958"/>
    <lineage>
        <taxon>Eukaryota</taxon>
        <taxon>Metazoa</taxon>
        <taxon>Spiralia</taxon>
        <taxon>Lophotrochozoa</taxon>
        <taxon>Mollusca</taxon>
        <taxon>Gastropoda</taxon>
        <taxon>Patellogastropoda</taxon>
        <taxon>Patelloidea</taxon>
        <taxon>Patellidae</taxon>
        <taxon>Patella</taxon>
    </lineage>
</organism>
<proteinExistence type="predicted"/>
<evidence type="ECO:0000313" key="2">
    <source>
        <dbReference type="EMBL" id="KAK6173773.1"/>
    </source>
</evidence>
<dbReference type="AlphaFoldDB" id="A0AAN8PF85"/>
<evidence type="ECO:0000256" key="1">
    <source>
        <dbReference type="SAM" id="MobiDB-lite"/>
    </source>
</evidence>
<keyword evidence="3" id="KW-1185">Reference proteome</keyword>
<evidence type="ECO:0000313" key="3">
    <source>
        <dbReference type="Proteomes" id="UP001347796"/>
    </source>
</evidence>
<feature type="compositionally biased region" description="Polar residues" evidence="1">
    <location>
        <begin position="111"/>
        <end position="126"/>
    </location>
</feature>
<protein>
    <submittedName>
        <fullName evidence="2">Uncharacterized protein</fullName>
    </submittedName>
</protein>
<accession>A0AAN8PF85</accession>
<name>A0AAN8PF85_PATCE</name>